<organism evidence="1 2">
    <name type="scientific">Solirubrum puertoriconensis</name>
    <dbReference type="NCBI Taxonomy" id="1751427"/>
    <lineage>
        <taxon>Bacteria</taxon>
        <taxon>Pseudomonadati</taxon>
        <taxon>Bacteroidota</taxon>
        <taxon>Cytophagia</taxon>
        <taxon>Cytophagales</taxon>
    </lineage>
</organism>
<keyword evidence="2" id="KW-1185">Reference proteome</keyword>
<comment type="caution">
    <text evidence="1">The sequence shown here is derived from an EMBL/GenBank/DDBJ whole genome shotgun (WGS) entry which is preliminary data.</text>
</comment>
<protein>
    <submittedName>
        <fullName evidence="1">Uncharacterized protein</fullName>
    </submittedName>
</protein>
<evidence type="ECO:0000313" key="1">
    <source>
        <dbReference type="EMBL" id="KUG07554.1"/>
    </source>
</evidence>
<dbReference type="EMBL" id="LNAL01000007">
    <property type="protein sequence ID" value="KUG07554.1"/>
    <property type="molecule type" value="Genomic_DNA"/>
</dbReference>
<dbReference type="Proteomes" id="UP000054223">
    <property type="component" value="Unassembled WGS sequence"/>
</dbReference>
<sequence length="170" mass="19477">MLTLDDLTLLERHLLTLVYCLTGRMEDMGAQLEQRGIFDHYRAIHQAYAQLSSAQTDQEALKRALFIQWYSLAEPSCFTGIGLLDAEAELLVLTQLDALLQTGTADAELVTMLQYYAYWDYAFNRAEFQHLVTLQTCIREYMGANVCPTAPPLRIHDMPNRGQMGFYWLT</sequence>
<gene>
    <name evidence="1" type="ORF">ASU33_14555</name>
</gene>
<dbReference type="AlphaFoldDB" id="A0A9X0L4F3"/>
<reference evidence="1 2" key="1">
    <citation type="submission" date="2015-11" db="EMBL/GenBank/DDBJ databases">
        <title>Solirubrum puertoriconensis gen. nov. an environmental bacteria isolated in Puerto Rico.</title>
        <authorList>
            <person name="Cuebas-Irizarry M.F."/>
            <person name="Montalvo-Rodriguez R."/>
        </authorList>
    </citation>
    <scope>NUCLEOTIDE SEQUENCE [LARGE SCALE GENOMIC DNA]</scope>
    <source>
        <strain evidence="1 2">MC1A</strain>
    </source>
</reference>
<evidence type="ECO:0000313" key="2">
    <source>
        <dbReference type="Proteomes" id="UP000054223"/>
    </source>
</evidence>
<proteinExistence type="predicted"/>
<accession>A0A9X0L4F3</accession>
<name>A0A9X0L4F3_SOLP1</name>